<dbReference type="AlphaFoldDB" id="A0AAV6KU04"/>
<evidence type="ECO:0000313" key="1">
    <source>
        <dbReference type="EMBL" id="KAG5556103.1"/>
    </source>
</evidence>
<gene>
    <name evidence="1" type="ORF">RHGRI_006656</name>
</gene>
<dbReference type="EMBL" id="JACTNZ010000003">
    <property type="protein sequence ID" value="KAG5556103.1"/>
    <property type="molecule type" value="Genomic_DNA"/>
</dbReference>
<dbReference type="Proteomes" id="UP000823749">
    <property type="component" value="Chromosome 3"/>
</dbReference>
<reference evidence="1" key="1">
    <citation type="submission" date="2020-08" db="EMBL/GenBank/DDBJ databases">
        <title>Plant Genome Project.</title>
        <authorList>
            <person name="Zhang R.-G."/>
        </authorList>
    </citation>
    <scope>NUCLEOTIDE SEQUENCE</scope>
    <source>
        <strain evidence="1">WSP0</strain>
        <tissue evidence="1">Leaf</tissue>
    </source>
</reference>
<accession>A0AAV6KU04</accession>
<organism evidence="1 2">
    <name type="scientific">Rhododendron griersonianum</name>
    <dbReference type="NCBI Taxonomy" id="479676"/>
    <lineage>
        <taxon>Eukaryota</taxon>
        <taxon>Viridiplantae</taxon>
        <taxon>Streptophyta</taxon>
        <taxon>Embryophyta</taxon>
        <taxon>Tracheophyta</taxon>
        <taxon>Spermatophyta</taxon>
        <taxon>Magnoliopsida</taxon>
        <taxon>eudicotyledons</taxon>
        <taxon>Gunneridae</taxon>
        <taxon>Pentapetalae</taxon>
        <taxon>asterids</taxon>
        <taxon>Ericales</taxon>
        <taxon>Ericaceae</taxon>
        <taxon>Ericoideae</taxon>
        <taxon>Rhodoreae</taxon>
        <taxon>Rhododendron</taxon>
    </lineage>
</organism>
<evidence type="ECO:0000313" key="2">
    <source>
        <dbReference type="Proteomes" id="UP000823749"/>
    </source>
</evidence>
<keyword evidence="2" id="KW-1185">Reference proteome</keyword>
<proteinExistence type="predicted"/>
<comment type="caution">
    <text evidence="1">The sequence shown here is derived from an EMBL/GenBank/DDBJ whole genome shotgun (WGS) entry which is preliminary data.</text>
</comment>
<sequence length="67" mass="7464">MPAWSPSIGVATIAFSAFDCQFTNLAEELVSQMTQLVMESSYLLTVSEVVSLQRSENSRMPLGMRFE</sequence>
<name>A0AAV6KU04_9ERIC</name>
<protein>
    <submittedName>
        <fullName evidence="1">Uncharacterized protein</fullName>
    </submittedName>
</protein>